<evidence type="ECO:0000259" key="10">
    <source>
        <dbReference type="PROSITE" id="PS50893"/>
    </source>
</evidence>
<dbReference type="InterPro" id="IPR017871">
    <property type="entry name" value="ABC_transporter-like_CS"/>
</dbReference>
<evidence type="ECO:0000256" key="3">
    <source>
        <dbReference type="ARBA" id="ARBA00022448"/>
    </source>
</evidence>
<dbReference type="Gene3D" id="3.40.50.300">
    <property type="entry name" value="P-loop containing nucleotide triphosphate hydrolases"/>
    <property type="match status" value="2"/>
</dbReference>
<comment type="similarity">
    <text evidence="2">Belongs to the ABC transporter superfamily. ABCG family. PDR (TC 3.A.1.205) subfamily.</text>
</comment>
<evidence type="ECO:0000256" key="7">
    <source>
        <dbReference type="ARBA" id="ARBA00022989"/>
    </source>
</evidence>
<dbReference type="EMBL" id="QUQM01000006">
    <property type="protein sequence ID" value="KAA8644451.1"/>
    <property type="molecule type" value="Genomic_DNA"/>
</dbReference>
<dbReference type="Pfam" id="PF06422">
    <property type="entry name" value="PDR_CDR"/>
    <property type="match status" value="1"/>
</dbReference>
<keyword evidence="4 9" id="KW-0812">Transmembrane</keyword>
<feature type="domain" description="ABC transporter" evidence="10">
    <location>
        <begin position="716"/>
        <end position="958"/>
    </location>
</feature>
<dbReference type="Pfam" id="PF00005">
    <property type="entry name" value="ABC_tran"/>
    <property type="match status" value="2"/>
</dbReference>
<reference evidence="11 12" key="1">
    <citation type="submission" date="2019-08" db="EMBL/GenBank/DDBJ databases">
        <title>The genome sequence of a newly discovered highly antifungal drug resistant Aspergillus species, Aspergillus tanneri NIH 1004.</title>
        <authorList>
            <person name="Mounaud S."/>
            <person name="Singh I."/>
            <person name="Joardar V."/>
            <person name="Pakala S."/>
            <person name="Pakala S."/>
            <person name="Venepally P."/>
            <person name="Chung J.K."/>
            <person name="Losada L."/>
            <person name="Nierman W.C."/>
        </authorList>
    </citation>
    <scope>NUCLEOTIDE SEQUENCE [LARGE SCALE GENOMIC DNA]</scope>
    <source>
        <strain evidence="11 12">NIH1004</strain>
    </source>
</reference>
<comment type="caution">
    <text evidence="11">The sequence shown here is derived from an EMBL/GenBank/DDBJ whole genome shotgun (WGS) entry which is preliminary data.</text>
</comment>
<protein>
    <recommendedName>
        <fullName evidence="10">ABC transporter domain-containing protein</fullName>
    </recommendedName>
</protein>
<sequence>MLLQGRPISSEAADMVTNGVRPAKVEEQIQGQPPGDNCQYAPKIGRRRPGLCEPVRQGDWDELTSIALSWPDSGEYSGQESRESPEFDPFAWAWDMFQTMDVEQKRSPQSGVVFKALNVSGSATAAKAQTTVGSALIAPRWIRGLFPRSGSQTRKHILHDLDGVLGGGELLLVLGRPGSGRSTFLKAICSELQGLELQPHSVIYYNGIASDKLGNKRRGVALYNHVVENHIPELTVRQTLEFAAAAKTPPTVTGVSRADHIRRVIQVAIAAFGLSSTSDTLVGAYNDQTISSGERKRVSIAEMALSRAPILAWNQSTRGLDAVAALELVRALRISANLTKSCHIVTTDQASQAIYNVFNKVMVLYEGRQVYYGRCDRAKDYFIQMGWHAPPRQTTADFLTAVTNPCIREPRKGMEAVVPRTAQEFEEYWKRSPEYGYLQQSIRQYEEFETHEQMESNGQEGTLQRREPYMINLAMQIWLCVRRACQRISNHKAPLLTIAVGRIVMALIIGSVYYGTPDATAGFQGRGAILFFAVACDKRFNEYNGDYSLLQRTAHDTKASFICLLFYVYEALVANEFHGRQFACSQFIPSYPNLTGDTFVCSMSGAQAGHTTVSGDDYILAQYNSTYKHIWRNLGILIGFFVSFFGAYLVATELNPVPLTTPNVRIFRRGHTPVYNESAEDETNHWLAALQQQGRGHQECQNQKDEHICNRARDIITWQNICYDASRRTTGHRLLDGISGWAREGTLTALMGVSGAGKTTLLKILTQQVSTGIVSGDIRIGGRPVSESVRRDVGYVQYQNVLLPTSTVREALRFSACLRQPRSVSKEEKFNYAEEIIHLLQLDDLAEAVVGIPGAGLSEQQRKLVSLGVELAARPKLLLVLDEPTKELDSQASLSFYILLRRLADSGMAVLSTVNQPTAAVFELFDNLLLLAEGGRTVYFGETGNQSSAVLGYFERNGAPKCDMADNPAEYVMGLTSKGTATKNWAAIWRQSTEAEDVADTINKINSGTGNVRSPGPSEAVVSFCQQLIHVTRRTFQQYWREPAYVYGKLLTVVATALFIGFSSFKPARTLLGYQSVLYGTLNLMGILVTLVQQTMPKFIFQRSLYEARERPSKAYTWPAFLFASIFAEILYHVVIAVLVWASFYFPIFGPGQSSERQGLMLLYLVQLCLFASTFAQFIISGLPDADVMGTTFVFIFMVTFNGVLQPPDALPGFWIFMYRVSPLTYLMSGITTTGLHSREVHCSSSEVNVFNPYPGMTCGEYLASYLETAPGKLYNPSALDSCQYCPLQSADQILAISQYYYADRWRNWGLGWVYICCNILGSALFYYIFRVQGYHILSGLRSVTQRRGKLPVNLPE</sequence>
<dbReference type="PROSITE" id="PS50893">
    <property type="entry name" value="ABC_TRANSPORTER_2"/>
    <property type="match status" value="2"/>
</dbReference>
<dbReference type="InterPro" id="IPR003439">
    <property type="entry name" value="ABC_transporter-like_ATP-bd"/>
</dbReference>
<dbReference type="SUPFAM" id="SSF52540">
    <property type="entry name" value="P-loop containing nucleoside triphosphate hydrolases"/>
    <property type="match status" value="2"/>
</dbReference>
<keyword evidence="3" id="KW-0813">Transport</keyword>
<feature type="transmembrane region" description="Helical" evidence="9">
    <location>
        <begin position="630"/>
        <end position="651"/>
    </location>
</feature>
<evidence type="ECO:0000313" key="11">
    <source>
        <dbReference type="EMBL" id="KAA8644451.1"/>
    </source>
</evidence>
<dbReference type="Pfam" id="PF01061">
    <property type="entry name" value="ABC2_membrane"/>
    <property type="match status" value="1"/>
</dbReference>
<dbReference type="VEuPathDB" id="FungiDB:EYZ11_003570"/>
<dbReference type="GO" id="GO:0016020">
    <property type="term" value="C:membrane"/>
    <property type="evidence" value="ECO:0007669"/>
    <property type="project" value="UniProtKB-SubCell"/>
</dbReference>
<proteinExistence type="inferred from homology"/>
<dbReference type="Pfam" id="PF14510">
    <property type="entry name" value="ABC_trans_N"/>
    <property type="match status" value="1"/>
</dbReference>
<dbReference type="PANTHER" id="PTHR19241">
    <property type="entry name" value="ATP-BINDING CASSETTE TRANSPORTER"/>
    <property type="match status" value="1"/>
</dbReference>
<gene>
    <name evidence="11" type="ORF">ATNIH1004_008655</name>
</gene>
<evidence type="ECO:0000256" key="4">
    <source>
        <dbReference type="ARBA" id="ARBA00022692"/>
    </source>
</evidence>
<feature type="transmembrane region" description="Helical" evidence="9">
    <location>
        <begin position="1116"/>
        <end position="1149"/>
    </location>
</feature>
<dbReference type="RefSeq" id="XP_033423812.1">
    <property type="nucleotide sequence ID" value="XM_033573260.1"/>
</dbReference>
<dbReference type="InterPro" id="IPR010929">
    <property type="entry name" value="PDR_CDR_ABC"/>
</dbReference>
<dbReference type="InterPro" id="IPR027417">
    <property type="entry name" value="P-loop_NTPase"/>
</dbReference>
<keyword evidence="5" id="KW-0547">Nucleotide-binding</keyword>
<dbReference type="Proteomes" id="UP000324241">
    <property type="component" value="Unassembled WGS sequence"/>
</dbReference>
<evidence type="ECO:0000256" key="1">
    <source>
        <dbReference type="ARBA" id="ARBA00004141"/>
    </source>
</evidence>
<dbReference type="InterPro" id="IPR013525">
    <property type="entry name" value="ABC2_TM"/>
</dbReference>
<evidence type="ECO:0000256" key="8">
    <source>
        <dbReference type="ARBA" id="ARBA00023136"/>
    </source>
</evidence>
<keyword evidence="6" id="KW-0067">ATP-binding</keyword>
<dbReference type="SMART" id="SM00382">
    <property type="entry name" value="AAA"/>
    <property type="match status" value="2"/>
</dbReference>
<dbReference type="GO" id="GO:0140359">
    <property type="term" value="F:ABC-type transporter activity"/>
    <property type="evidence" value="ECO:0007669"/>
    <property type="project" value="InterPro"/>
</dbReference>
<dbReference type="GO" id="GO:0016887">
    <property type="term" value="F:ATP hydrolysis activity"/>
    <property type="evidence" value="ECO:0007669"/>
    <property type="project" value="InterPro"/>
</dbReference>
<dbReference type="GO" id="GO:0005524">
    <property type="term" value="F:ATP binding"/>
    <property type="evidence" value="ECO:0007669"/>
    <property type="project" value="UniProtKB-KW"/>
</dbReference>
<feature type="transmembrane region" description="Helical" evidence="9">
    <location>
        <begin position="1161"/>
        <end position="1180"/>
    </location>
</feature>
<feature type="transmembrane region" description="Helical" evidence="9">
    <location>
        <begin position="1044"/>
        <end position="1065"/>
    </location>
</feature>
<evidence type="ECO:0000313" key="12">
    <source>
        <dbReference type="Proteomes" id="UP000324241"/>
    </source>
</evidence>
<comment type="subcellular location">
    <subcellularLocation>
        <location evidence="1">Membrane</location>
        <topology evidence="1">Multi-pass membrane protein</topology>
    </subcellularLocation>
</comment>
<accession>A0A5M9MC48</accession>
<keyword evidence="7 9" id="KW-1133">Transmembrane helix</keyword>
<dbReference type="GeneID" id="54331357"/>
<feature type="transmembrane region" description="Helical" evidence="9">
    <location>
        <begin position="1077"/>
        <end position="1096"/>
    </location>
</feature>
<dbReference type="InterPro" id="IPR003593">
    <property type="entry name" value="AAA+_ATPase"/>
</dbReference>
<organism evidence="11 12">
    <name type="scientific">Aspergillus tanneri</name>
    <dbReference type="NCBI Taxonomy" id="1220188"/>
    <lineage>
        <taxon>Eukaryota</taxon>
        <taxon>Fungi</taxon>
        <taxon>Dikarya</taxon>
        <taxon>Ascomycota</taxon>
        <taxon>Pezizomycotina</taxon>
        <taxon>Eurotiomycetes</taxon>
        <taxon>Eurotiomycetidae</taxon>
        <taxon>Eurotiales</taxon>
        <taxon>Aspergillaceae</taxon>
        <taxon>Aspergillus</taxon>
        <taxon>Aspergillus subgen. Circumdati</taxon>
    </lineage>
</organism>
<evidence type="ECO:0000256" key="5">
    <source>
        <dbReference type="ARBA" id="ARBA00022741"/>
    </source>
</evidence>
<dbReference type="PROSITE" id="PS00211">
    <property type="entry name" value="ABC_TRANSPORTER_1"/>
    <property type="match status" value="1"/>
</dbReference>
<dbReference type="OrthoDB" id="66620at2759"/>
<feature type="domain" description="ABC transporter" evidence="10">
    <location>
        <begin position="140"/>
        <end position="391"/>
    </location>
</feature>
<name>A0A5M9MC48_9EURO</name>
<keyword evidence="8 9" id="KW-0472">Membrane</keyword>
<dbReference type="InterPro" id="IPR029481">
    <property type="entry name" value="ABC_trans_N"/>
</dbReference>
<evidence type="ECO:0000256" key="6">
    <source>
        <dbReference type="ARBA" id="ARBA00022840"/>
    </source>
</evidence>
<evidence type="ECO:0000256" key="2">
    <source>
        <dbReference type="ARBA" id="ARBA00006012"/>
    </source>
</evidence>
<dbReference type="VEuPathDB" id="FungiDB:EYZ11_003573"/>
<dbReference type="VEuPathDB" id="FungiDB:EYZ11_003569"/>
<evidence type="ECO:0000256" key="9">
    <source>
        <dbReference type="SAM" id="Phobius"/>
    </source>
</evidence>
<feature type="transmembrane region" description="Helical" evidence="9">
    <location>
        <begin position="1310"/>
        <end position="1330"/>
    </location>
</feature>
<feature type="transmembrane region" description="Helical" evidence="9">
    <location>
        <begin position="495"/>
        <end position="516"/>
    </location>
</feature>